<evidence type="ECO:0000256" key="1">
    <source>
        <dbReference type="ARBA" id="ARBA00005964"/>
    </source>
</evidence>
<dbReference type="InterPro" id="IPR002018">
    <property type="entry name" value="CarbesteraseB"/>
</dbReference>
<dbReference type="GO" id="GO:0001507">
    <property type="term" value="P:acetylcholine catabolic process in synaptic cleft"/>
    <property type="evidence" value="ECO:0007669"/>
    <property type="project" value="InterPro"/>
</dbReference>
<evidence type="ECO:0000259" key="12">
    <source>
        <dbReference type="Pfam" id="PF00135"/>
    </source>
</evidence>
<reference evidence="13" key="2">
    <citation type="submission" date="2020-05" db="UniProtKB">
        <authorList>
            <consortium name="EnsemblMetazoa"/>
        </authorList>
    </citation>
    <scope>IDENTIFICATION</scope>
    <source>
        <strain evidence="13">IAEA</strain>
    </source>
</reference>
<dbReference type="GO" id="GO:0019695">
    <property type="term" value="P:choline metabolic process"/>
    <property type="evidence" value="ECO:0007669"/>
    <property type="project" value="TreeGrafter"/>
</dbReference>
<dbReference type="Pfam" id="PF00135">
    <property type="entry name" value="COesterase"/>
    <property type="match status" value="1"/>
</dbReference>
<dbReference type="PROSITE" id="PS00941">
    <property type="entry name" value="CARBOXYLESTERASE_B_2"/>
    <property type="match status" value="1"/>
</dbReference>
<dbReference type="InterPro" id="IPR000997">
    <property type="entry name" value="Cholinesterase"/>
</dbReference>
<dbReference type="PANTHER" id="PTHR43918:SF13">
    <property type="entry name" value="ACETYLCHOLINESTERASE"/>
    <property type="match status" value="1"/>
</dbReference>
<evidence type="ECO:0000256" key="2">
    <source>
        <dbReference type="ARBA" id="ARBA00022487"/>
    </source>
</evidence>
<dbReference type="PRINTS" id="PR00880">
    <property type="entry name" value="ACHEINSECT"/>
</dbReference>
<dbReference type="PROSITE" id="PS00122">
    <property type="entry name" value="CARBOXYLESTERASE_B_1"/>
    <property type="match status" value="1"/>
</dbReference>
<dbReference type="EnsemblMetazoa" id="GPAI005853-RA">
    <property type="protein sequence ID" value="GPAI005853-PA"/>
    <property type="gene ID" value="GPAI005853"/>
</dbReference>
<keyword evidence="7" id="KW-0325">Glycoprotein</keyword>
<dbReference type="InterPro" id="IPR019819">
    <property type="entry name" value="Carboxylesterase_B_CS"/>
</dbReference>
<dbReference type="GO" id="GO:0043083">
    <property type="term" value="C:synaptic cleft"/>
    <property type="evidence" value="ECO:0007669"/>
    <property type="project" value="GOC"/>
</dbReference>
<dbReference type="InterPro" id="IPR001445">
    <property type="entry name" value="Acylcholinesterase_insect"/>
</dbReference>
<dbReference type="InterPro" id="IPR050654">
    <property type="entry name" value="AChE-related_enzymes"/>
</dbReference>
<dbReference type="InterPro" id="IPR019826">
    <property type="entry name" value="Carboxylesterase_B_AS"/>
</dbReference>
<dbReference type="InterPro" id="IPR029058">
    <property type="entry name" value="AB_hydrolase_fold"/>
</dbReference>
<evidence type="ECO:0000256" key="8">
    <source>
        <dbReference type="ARBA" id="ARBA00034103"/>
    </source>
</evidence>
<evidence type="ECO:0000256" key="6">
    <source>
        <dbReference type="ARBA" id="ARBA00023157"/>
    </source>
</evidence>
<comment type="similarity">
    <text evidence="1 11">Belongs to the type-B carboxylesterase/lipase family.</text>
</comment>
<dbReference type="Gene3D" id="3.40.50.1820">
    <property type="entry name" value="alpha/beta hydrolase"/>
    <property type="match status" value="1"/>
</dbReference>
<dbReference type="FunFam" id="3.40.50.1820:FF:000029">
    <property type="entry name" value="Acetylcholinesterase"/>
    <property type="match status" value="1"/>
</dbReference>
<keyword evidence="2" id="KW-0719">Serine esterase</keyword>
<keyword evidence="6" id="KW-1015">Disulfide bond</keyword>
<feature type="active site" description="Acyl-ester intermediate" evidence="10">
    <location>
        <position position="316"/>
    </location>
</feature>
<dbReference type="PANTHER" id="PTHR43918">
    <property type="entry name" value="ACETYLCHOLINESTERASE"/>
    <property type="match status" value="1"/>
</dbReference>
<dbReference type="ESTHER" id="gloff-ACHE2">
    <property type="family name" value="ACHE"/>
</dbReference>
<evidence type="ECO:0000256" key="5">
    <source>
        <dbReference type="ARBA" id="ARBA00023018"/>
    </source>
</evidence>
<dbReference type="PRINTS" id="PR00878">
    <property type="entry name" value="CHOLNESTRASE"/>
</dbReference>
<evidence type="ECO:0000256" key="7">
    <source>
        <dbReference type="ARBA" id="ARBA00023180"/>
    </source>
</evidence>
<dbReference type="GO" id="GO:0005615">
    <property type="term" value="C:extracellular space"/>
    <property type="evidence" value="ECO:0007669"/>
    <property type="project" value="TreeGrafter"/>
</dbReference>
<comment type="subcellular location">
    <subcellularLocation>
        <location evidence="8">Synapse</location>
    </subcellularLocation>
</comment>
<evidence type="ECO:0000313" key="14">
    <source>
        <dbReference type="Proteomes" id="UP000092445"/>
    </source>
</evidence>
<dbReference type="VEuPathDB" id="VectorBase:GPAI005853"/>
<sequence length="639" mass="70628">MMAFTTLSLGGSPSILLSSYFTDVSKTATATATATATTITKAAATISPAFPSRSLTCFSYHIVRALFTVLVLVQHMFTVSGITDRLIVQTTSGPVRGRAVTVQGREVHVFTGIPYAKPPVDDLRFRKPVPAEPWHGVLDATKLPATCVQERYEYFPGFSGEEIWNPNTNVSEDCLFINIWAPAKARIRHGRGANGGEHTAKNDQDHMQHGLIAQNSSSGLPILIWIYGGGFMTGSATLDIYNADIMSAVGNVIVASFQYRVGAFGFLHLSPVMPGFEEEAPGNVGLWDQALAIRWLKENARAFGGNPDWMTLFGESAGSSSVNAQLMSPVTRGLVKRGMMQSGTMNAPWSHMTSEKAVEIGKSLINDCNCNVSLLTENPQAVMACMRAVDAKTISVQQWNSYSGILSFPSAPTIDGAFLPADPMTLLKTADLSGYDIMIGNVKDEGTYFLLYDFIDYFDKDEATSLPRDKYLEIMNNIFNKATQAEREAIIFQYTSWEGNPGYQNQQQIGKAVGDHFFTCPTNEYAQALAERGASVHYYYFTHRTSTSLWGEWMGVLHGDEIEYFFGQPLNTSLQYRPVMGLSNPAVDGEEWPNFSKEDPVYYVFSTDEKIEKLQRGPLAKRCSFWNDYLPKVRSWAGK</sequence>
<dbReference type="AlphaFoldDB" id="A0A1A9Z724"/>
<name>A0A1A9Z724_GLOPL</name>
<dbReference type="Proteomes" id="UP000092445">
    <property type="component" value="Unassembled WGS sequence"/>
</dbReference>
<dbReference type="STRING" id="7398.A0A1A9Z724"/>
<proteinExistence type="inferred from homology"/>
<keyword evidence="4" id="KW-0531">Neurotransmitter degradation</keyword>
<comment type="catalytic activity">
    <reaction evidence="9">
        <text>acetylcholine + H2O = choline + acetate + H(+)</text>
        <dbReference type="Rhea" id="RHEA:17561"/>
        <dbReference type="ChEBI" id="CHEBI:15354"/>
        <dbReference type="ChEBI" id="CHEBI:15355"/>
        <dbReference type="ChEBI" id="CHEBI:15377"/>
        <dbReference type="ChEBI" id="CHEBI:15378"/>
        <dbReference type="ChEBI" id="CHEBI:30089"/>
        <dbReference type="EC" id="3.1.1.7"/>
    </reaction>
</comment>
<accession>A0A1A9Z724</accession>
<evidence type="ECO:0000256" key="9">
    <source>
        <dbReference type="ARBA" id="ARBA00048484"/>
    </source>
</evidence>
<evidence type="ECO:0000256" key="3">
    <source>
        <dbReference type="ARBA" id="ARBA00022801"/>
    </source>
</evidence>
<dbReference type="GO" id="GO:0005886">
    <property type="term" value="C:plasma membrane"/>
    <property type="evidence" value="ECO:0007669"/>
    <property type="project" value="TreeGrafter"/>
</dbReference>
<evidence type="ECO:0000256" key="4">
    <source>
        <dbReference type="ARBA" id="ARBA00022867"/>
    </source>
</evidence>
<evidence type="ECO:0000256" key="11">
    <source>
        <dbReference type="RuleBase" id="RU361235"/>
    </source>
</evidence>
<dbReference type="GO" id="GO:0045202">
    <property type="term" value="C:synapse"/>
    <property type="evidence" value="ECO:0007669"/>
    <property type="project" value="UniProtKB-SubCell"/>
</dbReference>
<keyword evidence="3 11" id="KW-0378">Hydrolase</keyword>
<evidence type="ECO:0000313" key="13">
    <source>
        <dbReference type="EnsemblMetazoa" id="GPAI005853-PA"/>
    </source>
</evidence>
<keyword evidence="14" id="KW-1185">Reference proteome</keyword>
<organism evidence="13 14">
    <name type="scientific">Glossina pallidipes</name>
    <name type="common">Tsetse fly</name>
    <dbReference type="NCBI Taxonomy" id="7398"/>
    <lineage>
        <taxon>Eukaryota</taxon>
        <taxon>Metazoa</taxon>
        <taxon>Ecdysozoa</taxon>
        <taxon>Arthropoda</taxon>
        <taxon>Hexapoda</taxon>
        <taxon>Insecta</taxon>
        <taxon>Pterygota</taxon>
        <taxon>Neoptera</taxon>
        <taxon>Endopterygota</taxon>
        <taxon>Diptera</taxon>
        <taxon>Brachycera</taxon>
        <taxon>Muscomorpha</taxon>
        <taxon>Hippoboscoidea</taxon>
        <taxon>Glossinidae</taxon>
        <taxon>Glossina</taxon>
    </lineage>
</organism>
<evidence type="ECO:0000256" key="10">
    <source>
        <dbReference type="PIRSR" id="PIRSR600997-1"/>
    </source>
</evidence>
<feature type="active site" description="Charge relay system" evidence="10">
    <location>
        <position position="445"/>
    </location>
</feature>
<reference evidence="14" key="1">
    <citation type="submission" date="2014-03" db="EMBL/GenBank/DDBJ databases">
        <authorList>
            <person name="Aksoy S."/>
            <person name="Warren W."/>
            <person name="Wilson R.K."/>
        </authorList>
    </citation>
    <scope>NUCLEOTIDE SEQUENCE [LARGE SCALE GENOMIC DNA]</scope>
    <source>
        <strain evidence="14">IAEA</strain>
    </source>
</reference>
<feature type="active site" description="Charge relay system" evidence="10">
    <location>
        <position position="558"/>
    </location>
</feature>
<dbReference type="EC" id="3.1.1.-" evidence="11"/>
<keyword evidence="5" id="KW-0770">Synapse</keyword>
<dbReference type="SUPFAM" id="SSF53474">
    <property type="entry name" value="alpha/beta-Hydrolases"/>
    <property type="match status" value="1"/>
</dbReference>
<protein>
    <recommendedName>
        <fullName evidence="11">Carboxylic ester hydrolase</fullName>
        <ecNumber evidence="11">3.1.1.-</ecNumber>
    </recommendedName>
</protein>
<feature type="domain" description="Carboxylesterase type B" evidence="12">
    <location>
        <begin position="86"/>
        <end position="575"/>
    </location>
</feature>
<dbReference type="GO" id="GO:0003990">
    <property type="term" value="F:acetylcholinesterase activity"/>
    <property type="evidence" value="ECO:0007669"/>
    <property type="project" value="UniProtKB-EC"/>
</dbReference>